<keyword evidence="9" id="KW-0732">Signal</keyword>
<evidence type="ECO:0000313" key="11">
    <source>
        <dbReference type="EMBL" id="SFE37574.1"/>
    </source>
</evidence>
<keyword evidence="11" id="KW-0121">Carboxypeptidase</keyword>
<dbReference type="SMART" id="SM00631">
    <property type="entry name" value="Zn_pept"/>
    <property type="match status" value="1"/>
</dbReference>
<evidence type="ECO:0000256" key="8">
    <source>
        <dbReference type="PROSITE-ProRule" id="PRU01379"/>
    </source>
</evidence>
<feature type="domain" description="Peptidase M14" evidence="10">
    <location>
        <begin position="45"/>
        <end position="313"/>
    </location>
</feature>
<organism evidence="11 12">
    <name type="scientific">Lentibacillus persicus</name>
    <dbReference type="NCBI Taxonomy" id="640948"/>
    <lineage>
        <taxon>Bacteria</taxon>
        <taxon>Bacillati</taxon>
        <taxon>Bacillota</taxon>
        <taxon>Bacilli</taxon>
        <taxon>Bacillales</taxon>
        <taxon>Bacillaceae</taxon>
        <taxon>Lentibacillus</taxon>
    </lineage>
</organism>
<comment type="similarity">
    <text evidence="2 8">Belongs to the peptidase M14 family.</text>
</comment>
<dbReference type="STRING" id="640948.SAMN05216238_11423"/>
<evidence type="ECO:0000313" key="12">
    <source>
        <dbReference type="Proteomes" id="UP000199474"/>
    </source>
</evidence>
<evidence type="ECO:0000256" key="7">
    <source>
        <dbReference type="ARBA" id="ARBA00023049"/>
    </source>
</evidence>
<proteinExistence type="inferred from homology"/>
<evidence type="ECO:0000256" key="9">
    <source>
        <dbReference type="SAM" id="SignalP"/>
    </source>
</evidence>
<dbReference type="PANTHER" id="PTHR11705">
    <property type="entry name" value="PROTEASE FAMILY M14 CARBOXYPEPTIDASE A,B"/>
    <property type="match status" value="1"/>
</dbReference>
<dbReference type="Pfam" id="PF00246">
    <property type="entry name" value="Peptidase_M14"/>
    <property type="match status" value="1"/>
</dbReference>
<dbReference type="GO" id="GO:0008270">
    <property type="term" value="F:zinc ion binding"/>
    <property type="evidence" value="ECO:0007669"/>
    <property type="project" value="InterPro"/>
</dbReference>
<dbReference type="Proteomes" id="UP000199474">
    <property type="component" value="Unassembled WGS sequence"/>
</dbReference>
<dbReference type="SUPFAM" id="SSF53187">
    <property type="entry name" value="Zn-dependent exopeptidases"/>
    <property type="match status" value="1"/>
</dbReference>
<evidence type="ECO:0000256" key="2">
    <source>
        <dbReference type="ARBA" id="ARBA00005988"/>
    </source>
</evidence>
<dbReference type="PROSITE" id="PS00132">
    <property type="entry name" value="CARBOXYPEPT_ZN_1"/>
    <property type="match status" value="1"/>
</dbReference>
<keyword evidence="6" id="KW-0862">Zinc</keyword>
<evidence type="ECO:0000256" key="4">
    <source>
        <dbReference type="ARBA" id="ARBA00022723"/>
    </source>
</evidence>
<evidence type="ECO:0000259" key="10">
    <source>
        <dbReference type="PROSITE" id="PS52035"/>
    </source>
</evidence>
<evidence type="ECO:0000256" key="1">
    <source>
        <dbReference type="ARBA" id="ARBA00001947"/>
    </source>
</evidence>
<feature type="signal peptide" evidence="9">
    <location>
        <begin position="1"/>
        <end position="28"/>
    </location>
</feature>
<evidence type="ECO:0000256" key="6">
    <source>
        <dbReference type="ARBA" id="ARBA00022833"/>
    </source>
</evidence>
<accession>A0A1I2A0E8</accession>
<feature type="chain" id="PRO_5011543495" evidence="9">
    <location>
        <begin position="29"/>
        <end position="349"/>
    </location>
</feature>
<protein>
    <submittedName>
        <fullName evidence="11">Zinc carboxypeptidase</fullName>
    </submittedName>
</protein>
<sequence length="349" mass="38931">MKKQLLTALISGAVVLGSYTSTAPIANAAGNGPEYQGHETINTQILHSYEEMMTYLEKQNQKQAHMDMEIIGETVKKREIPLVKYMSNPNNPTILYLAQQHGDEALTTEGMLDFIKSLGTGKMKGVLDGVNILMIPMYNADGAMADVDHELEDYAAKGPRHLTRHNANDVDLNRDHADRTQPETQALHENVLQQYDIDYMMDLHHQGAQWVKDGKYVSGAIFYPHPDYTDEDVLYQSKQLGSVIYNAIEPKGWGHLAKYAGKGSAYSPGIGVYGIANAYDISTFLFEMRGTADNANDFEVLGQKSNGYLTKQTVVAMEETARSIADRSILKEDISFWEDLPVQESILEE</sequence>
<dbReference type="GO" id="GO:0006508">
    <property type="term" value="P:proteolysis"/>
    <property type="evidence" value="ECO:0007669"/>
    <property type="project" value="UniProtKB-KW"/>
</dbReference>
<dbReference type="InterPro" id="IPR000834">
    <property type="entry name" value="Peptidase_M14"/>
</dbReference>
<name>A0A1I2A0E8_9BACI</name>
<dbReference type="Gene3D" id="3.40.630.10">
    <property type="entry name" value="Zn peptidases"/>
    <property type="match status" value="1"/>
</dbReference>
<gene>
    <name evidence="11" type="ORF">SAMN05216238_11423</name>
</gene>
<evidence type="ECO:0000256" key="5">
    <source>
        <dbReference type="ARBA" id="ARBA00022801"/>
    </source>
</evidence>
<dbReference type="GO" id="GO:0005615">
    <property type="term" value="C:extracellular space"/>
    <property type="evidence" value="ECO:0007669"/>
    <property type="project" value="TreeGrafter"/>
</dbReference>
<dbReference type="PANTHER" id="PTHR11705:SF143">
    <property type="entry name" value="SLL0236 PROTEIN"/>
    <property type="match status" value="1"/>
</dbReference>
<feature type="active site" description="Proton donor/acceptor" evidence="8">
    <location>
        <position position="287"/>
    </location>
</feature>
<keyword evidence="4" id="KW-0479">Metal-binding</keyword>
<dbReference type="PROSITE" id="PS52035">
    <property type="entry name" value="PEPTIDASE_M14"/>
    <property type="match status" value="1"/>
</dbReference>
<reference evidence="12" key="1">
    <citation type="submission" date="2016-10" db="EMBL/GenBank/DDBJ databases">
        <authorList>
            <person name="Varghese N."/>
            <person name="Submissions S."/>
        </authorList>
    </citation>
    <scope>NUCLEOTIDE SEQUENCE [LARGE SCALE GENOMIC DNA]</scope>
    <source>
        <strain evidence="12">DSM 22530</strain>
    </source>
</reference>
<keyword evidence="7" id="KW-0482">Metalloprotease</keyword>
<evidence type="ECO:0000256" key="3">
    <source>
        <dbReference type="ARBA" id="ARBA00022670"/>
    </source>
</evidence>
<dbReference type="InterPro" id="IPR057246">
    <property type="entry name" value="CARBOXYPEPT_ZN_1"/>
</dbReference>
<keyword evidence="3" id="KW-0645">Protease</keyword>
<dbReference type="AlphaFoldDB" id="A0A1I2A0E8"/>
<dbReference type="GO" id="GO:0004181">
    <property type="term" value="F:metallocarboxypeptidase activity"/>
    <property type="evidence" value="ECO:0007669"/>
    <property type="project" value="InterPro"/>
</dbReference>
<keyword evidence="5" id="KW-0378">Hydrolase</keyword>
<dbReference type="RefSeq" id="WP_090087118.1">
    <property type="nucleotide sequence ID" value="NZ_FOMR01000014.1"/>
</dbReference>
<dbReference type="OrthoDB" id="9758209at2"/>
<dbReference type="EMBL" id="FOMR01000014">
    <property type="protein sequence ID" value="SFE37574.1"/>
    <property type="molecule type" value="Genomic_DNA"/>
</dbReference>
<comment type="cofactor">
    <cofactor evidence="1">
        <name>Zn(2+)</name>
        <dbReference type="ChEBI" id="CHEBI:29105"/>
    </cofactor>
</comment>
<keyword evidence="12" id="KW-1185">Reference proteome</keyword>